<dbReference type="PANTHER" id="PTHR30246">
    <property type="entry name" value="2-KETO-3-DEOXY-6-PHOSPHOGLUCONATE ALDOLASE"/>
    <property type="match status" value="1"/>
</dbReference>
<dbReference type="SUPFAM" id="SSF51569">
    <property type="entry name" value="Aldolase"/>
    <property type="match status" value="1"/>
</dbReference>
<dbReference type="AlphaFoldDB" id="A0AAD5CDH4"/>
<evidence type="ECO:0000313" key="6">
    <source>
        <dbReference type="EMBL" id="KAI7739305.1"/>
    </source>
</evidence>
<name>A0AAD5CDH4_AMBAR</name>
<keyword evidence="4" id="KW-0456">Lyase</keyword>
<evidence type="ECO:0000256" key="3">
    <source>
        <dbReference type="ARBA" id="ARBA00011233"/>
    </source>
</evidence>
<dbReference type="Proteomes" id="UP001206925">
    <property type="component" value="Unassembled WGS sequence"/>
</dbReference>
<proteinExistence type="inferred from homology"/>
<feature type="non-terminal residue" evidence="6">
    <location>
        <position position="108"/>
    </location>
</feature>
<dbReference type="InterPro" id="IPR000887">
    <property type="entry name" value="Aldlse_KDPG_KHG"/>
</dbReference>
<comment type="subunit">
    <text evidence="3">Homotrimer.</text>
</comment>
<dbReference type="Gene3D" id="3.20.20.70">
    <property type="entry name" value="Aldolase class I"/>
    <property type="match status" value="1"/>
</dbReference>
<keyword evidence="5" id="KW-0119">Carbohydrate metabolism</keyword>
<evidence type="ECO:0000256" key="2">
    <source>
        <dbReference type="ARBA" id="ARBA00006906"/>
    </source>
</evidence>
<dbReference type="InterPro" id="IPR013785">
    <property type="entry name" value="Aldolase_TIM"/>
</dbReference>
<gene>
    <name evidence="6" type="ORF">M8C21_026640</name>
</gene>
<comment type="caution">
    <text evidence="6">The sequence shown here is derived from an EMBL/GenBank/DDBJ whole genome shotgun (WGS) entry which is preliminary data.</text>
</comment>
<dbReference type="PANTHER" id="PTHR30246:SF1">
    <property type="entry name" value="2-DEHYDRO-3-DEOXY-6-PHOSPHOGALACTONATE ALDOLASE-RELATED"/>
    <property type="match status" value="1"/>
</dbReference>
<feature type="non-terminal residue" evidence="6">
    <location>
        <position position="1"/>
    </location>
</feature>
<organism evidence="6 7">
    <name type="scientific">Ambrosia artemisiifolia</name>
    <name type="common">Common ragweed</name>
    <dbReference type="NCBI Taxonomy" id="4212"/>
    <lineage>
        <taxon>Eukaryota</taxon>
        <taxon>Viridiplantae</taxon>
        <taxon>Streptophyta</taxon>
        <taxon>Embryophyta</taxon>
        <taxon>Tracheophyta</taxon>
        <taxon>Spermatophyta</taxon>
        <taxon>Magnoliopsida</taxon>
        <taxon>eudicotyledons</taxon>
        <taxon>Gunneridae</taxon>
        <taxon>Pentapetalae</taxon>
        <taxon>asterids</taxon>
        <taxon>campanulids</taxon>
        <taxon>Asterales</taxon>
        <taxon>Asteraceae</taxon>
        <taxon>Asteroideae</taxon>
        <taxon>Heliantheae alliance</taxon>
        <taxon>Heliantheae</taxon>
        <taxon>Ambrosia</taxon>
    </lineage>
</organism>
<evidence type="ECO:0000256" key="5">
    <source>
        <dbReference type="ARBA" id="ARBA00023277"/>
    </source>
</evidence>
<dbReference type="GO" id="GO:0016829">
    <property type="term" value="F:lyase activity"/>
    <property type="evidence" value="ECO:0007669"/>
    <property type="project" value="UniProtKB-KW"/>
</dbReference>
<protein>
    <submittedName>
        <fullName evidence="6">Uncharacterized protein</fullName>
    </submittedName>
</protein>
<sequence>AAVRSRAVGLRCYDCPAAISSTTTAAAATLSNILNSGVIACLRAQSADVALEAARAAITAGVSVLEIVVSTPGVFQVLHQLVQDFPSTTLGCNMKPLRIRHDLGPFLS</sequence>
<evidence type="ECO:0000313" key="7">
    <source>
        <dbReference type="Proteomes" id="UP001206925"/>
    </source>
</evidence>
<accession>A0AAD5CDH4</accession>
<comment type="pathway">
    <text evidence="1">Carbohydrate acid metabolism.</text>
</comment>
<comment type="similarity">
    <text evidence="2">Belongs to the KHG/KDPG aldolase family.</text>
</comment>
<dbReference type="EMBL" id="JAMZMK010008639">
    <property type="protein sequence ID" value="KAI7739305.1"/>
    <property type="molecule type" value="Genomic_DNA"/>
</dbReference>
<keyword evidence="7" id="KW-1185">Reference proteome</keyword>
<evidence type="ECO:0000256" key="4">
    <source>
        <dbReference type="ARBA" id="ARBA00023239"/>
    </source>
</evidence>
<evidence type="ECO:0000256" key="1">
    <source>
        <dbReference type="ARBA" id="ARBA00004761"/>
    </source>
</evidence>
<reference evidence="6" key="1">
    <citation type="submission" date="2022-06" db="EMBL/GenBank/DDBJ databases">
        <title>Uncovering the hologenomic basis of an extraordinary plant invasion.</title>
        <authorList>
            <person name="Bieker V.C."/>
            <person name="Martin M.D."/>
            <person name="Gilbert T."/>
            <person name="Hodgins K."/>
            <person name="Battlay P."/>
            <person name="Petersen B."/>
            <person name="Wilson J."/>
        </authorList>
    </citation>
    <scope>NUCLEOTIDE SEQUENCE</scope>
    <source>
        <strain evidence="6">AA19_3_7</strain>
        <tissue evidence="6">Leaf</tissue>
    </source>
</reference>